<evidence type="ECO:0000256" key="6">
    <source>
        <dbReference type="ARBA" id="ARBA00023054"/>
    </source>
</evidence>
<evidence type="ECO:0000313" key="12">
    <source>
        <dbReference type="EnsemblMetazoa" id="XP_008215509"/>
    </source>
</evidence>
<dbReference type="InterPro" id="IPR001611">
    <property type="entry name" value="Leu-rich_rpt"/>
</dbReference>
<dbReference type="InterPro" id="IPR032675">
    <property type="entry name" value="LRR_dom_sf"/>
</dbReference>
<dbReference type="EnsemblMetazoa" id="XM_008217287">
    <property type="protein sequence ID" value="XP_008215509"/>
    <property type="gene ID" value="LOC103317815"/>
</dbReference>
<dbReference type="SMR" id="A0A7M7HHI7"/>
<comment type="subcellular location">
    <subcellularLocation>
        <location evidence="1">Cell projection</location>
        <location evidence="1">Cilium</location>
    </subcellularLocation>
    <subcellularLocation>
        <location evidence="2">Cytoplasm</location>
    </subcellularLocation>
</comment>
<evidence type="ECO:0000256" key="9">
    <source>
        <dbReference type="ARBA" id="ARBA00049982"/>
    </source>
</evidence>
<dbReference type="GO" id="GO:0005737">
    <property type="term" value="C:cytoplasm"/>
    <property type="evidence" value="ECO:0007669"/>
    <property type="project" value="UniProtKB-SubCell"/>
</dbReference>
<evidence type="ECO:0000313" key="13">
    <source>
        <dbReference type="Proteomes" id="UP000002358"/>
    </source>
</evidence>
<accession>A0A7M7HHI7</accession>
<keyword evidence="6" id="KW-0175">Coiled coil</keyword>
<dbReference type="Proteomes" id="UP000002358">
    <property type="component" value="Chromosome 1"/>
</dbReference>
<dbReference type="GO" id="GO:0005929">
    <property type="term" value="C:cilium"/>
    <property type="evidence" value="ECO:0007669"/>
    <property type="project" value="UniProtKB-SubCell"/>
</dbReference>
<dbReference type="FunFam" id="3.80.10.10:FF:000052">
    <property type="entry name" value="Leucine rich repeat containing 6"/>
    <property type="match status" value="1"/>
</dbReference>
<dbReference type="Gene3D" id="3.80.10.10">
    <property type="entry name" value="Ribonuclease Inhibitor"/>
    <property type="match status" value="1"/>
</dbReference>
<protein>
    <recommendedName>
        <fullName evidence="11">U2A'/phosphoprotein 32 family A C-terminal domain-containing protein</fullName>
    </recommendedName>
</protein>
<evidence type="ECO:0000256" key="5">
    <source>
        <dbReference type="ARBA" id="ARBA00022737"/>
    </source>
</evidence>
<feature type="compositionally biased region" description="Basic and acidic residues" evidence="10">
    <location>
        <begin position="186"/>
        <end position="207"/>
    </location>
</feature>
<dbReference type="OrthoDB" id="10250990at2759"/>
<gene>
    <name evidence="12" type="primary">103317815</name>
</gene>
<evidence type="ECO:0000259" key="11">
    <source>
        <dbReference type="SMART" id="SM00446"/>
    </source>
</evidence>
<dbReference type="InterPro" id="IPR003603">
    <property type="entry name" value="U2A'_phosphoprotein32A_C"/>
</dbReference>
<keyword evidence="13" id="KW-1185">Reference proteome</keyword>
<sequence length="444" mass="50979">MPRITMELLRKRSEHNEGEISTLEELSLHQENIERIELLNQACRNLKILLLQYNLISKIENLNKLKQLEYLNLALNNIEVIENLEGLESLKKLDLTVNFIGDIRGVKCLRDNQHLEQLILSGNPCCEYEGYREYVIATLPQIRELDLQKIDRSERIKSLQCYAEAQGDVIRGYRKYATSRETQKVRYREREEKRGEGDEEGVRITEIRDDEEESEKNTSTTQAEESATEDAKFWSAPSYHTPEDRVAIAKKAMERSERNESKDDEPKKHVPKLFNPEGKPYNVNQAKVPFLLDDEDDRDNVILEVGLYKHLDTSLVDVDVRPDYVRVTIKGKVLQLVLPCEVAVDKSLAQRNVTTGNLLLTMPRITKLASLSVPAQAKRAKEKPKCAISVRATPEVTKREFLEIGPPKEDIDELLRIVGKEPAKVTKKKIVEDFVDDPNVPPLE</sequence>
<dbReference type="GO" id="GO:0036158">
    <property type="term" value="P:outer dynein arm assembly"/>
    <property type="evidence" value="ECO:0007669"/>
    <property type="project" value="TreeGrafter"/>
</dbReference>
<proteinExistence type="inferred from homology"/>
<feature type="compositionally biased region" description="Basic and acidic residues" evidence="10">
    <location>
        <begin position="253"/>
        <end position="268"/>
    </location>
</feature>
<organism evidence="12 13">
    <name type="scientific">Nasonia vitripennis</name>
    <name type="common">Parasitic wasp</name>
    <dbReference type="NCBI Taxonomy" id="7425"/>
    <lineage>
        <taxon>Eukaryota</taxon>
        <taxon>Metazoa</taxon>
        <taxon>Ecdysozoa</taxon>
        <taxon>Arthropoda</taxon>
        <taxon>Hexapoda</taxon>
        <taxon>Insecta</taxon>
        <taxon>Pterygota</taxon>
        <taxon>Neoptera</taxon>
        <taxon>Endopterygota</taxon>
        <taxon>Hymenoptera</taxon>
        <taxon>Apocrita</taxon>
        <taxon>Proctotrupomorpha</taxon>
        <taxon>Chalcidoidea</taxon>
        <taxon>Pteromalidae</taxon>
        <taxon>Pteromalinae</taxon>
        <taxon>Nasonia</taxon>
    </lineage>
</organism>
<evidence type="ECO:0000256" key="10">
    <source>
        <dbReference type="SAM" id="MobiDB-lite"/>
    </source>
</evidence>
<reference evidence="12" key="1">
    <citation type="submission" date="2021-01" db="UniProtKB">
        <authorList>
            <consortium name="EnsemblMetazoa"/>
        </authorList>
    </citation>
    <scope>IDENTIFICATION</scope>
</reference>
<evidence type="ECO:0000256" key="7">
    <source>
        <dbReference type="ARBA" id="ARBA00023069"/>
    </source>
</evidence>
<dbReference type="SUPFAM" id="SSF52058">
    <property type="entry name" value="L domain-like"/>
    <property type="match status" value="1"/>
</dbReference>
<feature type="region of interest" description="Disordered" evidence="10">
    <location>
        <begin position="186"/>
        <end position="238"/>
    </location>
</feature>
<name>A0A7M7HHI7_NASVI</name>
<keyword evidence="5" id="KW-0677">Repeat</keyword>
<keyword evidence="4" id="KW-0433">Leucine-rich repeat</keyword>
<comment type="similarity">
    <text evidence="9">Belongs to the tilB family.</text>
</comment>
<evidence type="ECO:0000256" key="1">
    <source>
        <dbReference type="ARBA" id="ARBA00004138"/>
    </source>
</evidence>
<evidence type="ECO:0000256" key="4">
    <source>
        <dbReference type="ARBA" id="ARBA00022614"/>
    </source>
</evidence>
<dbReference type="PROSITE" id="PS51450">
    <property type="entry name" value="LRR"/>
    <property type="match status" value="3"/>
</dbReference>
<dbReference type="Pfam" id="PF23602">
    <property type="entry name" value="CS_DNAAF11_C"/>
    <property type="match status" value="1"/>
</dbReference>
<keyword evidence="3" id="KW-0963">Cytoplasm</keyword>
<dbReference type="KEGG" id="nvi:103317815"/>
<dbReference type="OMA" id="QHRAVIV"/>
<feature type="region of interest" description="Disordered" evidence="10">
    <location>
        <begin position="253"/>
        <end position="279"/>
    </location>
</feature>
<dbReference type="PANTHER" id="PTHR18849:SF0">
    <property type="entry name" value="CILIA- AND FLAGELLA-ASSOCIATED PROTEIN 410-RELATED"/>
    <property type="match status" value="1"/>
</dbReference>
<feature type="domain" description="U2A'/phosphoprotein 32 family A C-terminal" evidence="11">
    <location>
        <begin position="128"/>
        <end position="146"/>
    </location>
</feature>
<evidence type="ECO:0000256" key="8">
    <source>
        <dbReference type="ARBA" id="ARBA00023273"/>
    </source>
</evidence>
<dbReference type="SMART" id="SM00365">
    <property type="entry name" value="LRR_SD22"/>
    <property type="match status" value="3"/>
</dbReference>
<keyword evidence="8" id="KW-0966">Cell projection</keyword>
<keyword evidence="7" id="KW-0969">Cilium</keyword>
<dbReference type="AlphaFoldDB" id="A0A7M7HHI7"/>
<dbReference type="Pfam" id="PF14580">
    <property type="entry name" value="LRR_9"/>
    <property type="match status" value="1"/>
</dbReference>
<dbReference type="InterPro" id="IPR056496">
    <property type="entry name" value="CS_DNAAF11_C"/>
</dbReference>
<dbReference type="SMART" id="SM00446">
    <property type="entry name" value="LRRcap"/>
    <property type="match status" value="1"/>
</dbReference>
<dbReference type="PANTHER" id="PTHR18849">
    <property type="entry name" value="LEUCINE RICH REPEAT PROTEIN"/>
    <property type="match status" value="1"/>
</dbReference>
<evidence type="ECO:0000256" key="3">
    <source>
        <dbReference type="ARBA" id="ARBA00022490"/>
    </source>
</evidence>
<evidence type="ECO:0000256" key="2">
    <source>
        <dbReference type="ARBA" id="ARBA00004496"/>
    </source>
</evidence>